<name>A0A1P8JXS8_9BURK</name>
<dbReference type="AlphaFoldDB" id="A0A1P8JXS8"/>
<evidence type="ECO:0000313" key="5">
    <source>
        <dbReference type="Proteomes" id="UP000186609"/>
    </source>
</evidence>
<feature type="domain" description="Tryptophan synthase beta chain-like PALP" evidence="3">
    <location>
        <begin position="37"/>
        <end position="368"/>
    </location>
</feature>
<proteinExistence type="predicted"/>
<accession>A0A1P8JXS8</accession>
<dbReference type="InterPro" id="IPR036052">
    <property type="entry name" value="TrpB-like_PALP_sf"/>
</dbReference>
<gene>
    <name evidence="4" type="ORF">RD110_15900</name>
</gene>
<evidence type="ECO:0000256" key="1">
    <source>
        <dbReference type="ARBA" id="ARBA00001933"/>
    </source>
</evidence>
<dbReference type="PANTHER" id="PTHR42937">
    <property type="match status" value="1"/>
</dbReference>
<dbReference type="KEGG" id="rhy:RD110_15900"/>
<dbReference type="SUPFAM" id="SSF53686">
    <property type="entry name" value="Tryptophan synthase beta subunit-like PLP-dependent enzymes"/>
    <property type="match status" value="1"/>
</dbReference>
<organism evidence="4 5">
    <name type="scientific">Rhodoferax koreensis</name>
    <dbReference type="NCBI Taxonomy" id="1842727"/>
    <lineage>
        <taxon>Bacteria</taxon>
        <taxon>Pseudomonadati</taxon>
        <taxon>Pseudomonadota</taxon>
        <taxon>Betaproteobacteria</taxon>
        <taxon>Burkholderiales</taxon>
        <taxon>Comamonadaceae</taxon>
        <taxon>Rhodoferax</taxon>
    </lineage>
</organism>
<protein>
    <submittedName>
        <fullName evidence="4">Diaminopropionate ammonia-lyase</fullName>
    </submittedName>
</protein>
<dbReference type="InterPro" id="IPR001926">
    <property type="entry name" value="TrpB-like_PALP"/>
</dbReference>
<sequence length="420" mass="43607">MRYLSNPQPGAVPPDHPMLDANAARAVVALLRECFDYRPTPLVDLRGIAEREGLAMVSIKDEGARLGLKSFKALGGAYAVFRLVLAEASRRLNRNVTADELPRAASGSLALPAHGTADRPGHSAVAAIAAGMTFACATDGNHGQSVAAGARLVGARAIIFVHEGVSAERREAIARFGAEIHEVPGSYDDAVAESKHQCEIHGWTLLSDTSWPGYTTAPALVMQGYTAMTHELHSQLGAAPTHVFLQAGVGGFAAALATSLASVFEPAPRVVIVEPTRAACLLASAEAGTAVRIDADAPTAMAMLECYEPSLLAWDLLQPMATAFMAVDDEDAVAAMRRLARPLKDAEVVVAGESGSAGLAGLLAACGAPDIKTALGLDETARVLLINTEGATDEARYAAAVGQSAAEVAARIPASRFDTL</sequence>
<keyword evidence="5" id="KW-1185">Reference proteome</keyword>
<dbReference type="Gene3D" id="3.40.50.1100">
    <property type="match status" value="3"/>
</dbReference>
<evidence type="ECO:0000259" key="3">
    <source>
        <dbReference type="Pfam" id="PF00291"/>
    </source>
</evidence>
<dbReference type="PANTHER" id="PTHR42937:SF1">
    <property type="entry name" value="DIAMINOPROPIONATE AMMONIA-LYASE"/>
    <property type="match status" value="1"/>
</dbReference>
<evidence type="ECO:0000256" key="2">
    <source>
        <dbReference type="ARBA" id="ARBA00022898"/>
    </source>
</evidence>
<keyword evidence="2" id="KW-0663">Pyridoxal phosphate</keyword>
<dbReference type="Pfam" id="PF00291">
    <property type="entry name" value="PALP"/>
    <property type="match status" value="1"/>
</dbReference>
<dbReference type="GO" id="GO:0016829">
    <property type="term" value="F:lyase activity"/>
    <property type="evidence" value="ECO:0007669"/>
    <property type="project" value="UniProtKB-KW"/>
</dbReference>
<dbReference type="STRING" id="1842727.RD110_15900"/>
<dbReference type="Proteomes" id="UP000186609">
    <property type="component" value="Chromosome"/>
</dbReference>
<keyword evidence="4" id="KW-0456">Lyase</keyword>
<dbReference type="RefSeq" id="WP_076200380.1">
    <property type="nucleotide sequence ID" value="NZ_CP019236.1"/>
</dbReference>
<dbReference type="EMBL" id="CP019236">
    <property type="protein sequence ID" value="APW38501.1"/>
    <property type="molecule type" value="Genomic_DNA"/>
</dbReference>
<dbReference type="NCBIfam" id="NF006058">
    <property type="entry name" value="PRK08206.1"/>
    <property type="match status" value="1"/>
</dbReference>
<evidence type="ECO:0000313" key="4">
    <source>
        <dbReference type="EMBL" id="APW38501.1"/>
    </source>
</evidence>
<dbReference type="OrthoDB" id="34584at2"/>
<reference evidence="4 5" key="1">
    <citation type="submission" date="2017-01" db="EMBL/GenBank/DDBJ databases">
        <authorList>
            <person name="Mah S.A."/>
            <person name="Swanson W.J."/>
            <person name="Moy G.W."/>
            <person name="Vacquier V.D."/>
        </authorList>
    </citation>
    <scope>NUCLEOTIDE SEQUENCE [LARGE SCALE GENOMIC DNA]</scope>
    <source>
        <strain evidence="4 5">DCY110</strain>
    </source>
</reference>
<comment type="cofactor">
    <cofactor evidence="1">
        <name>pyridoxal 5'-phosphate</name>
        <dbReference type="ChEBI" id="CHEBI:597326"/>
    </cofactor>
</comment>